<dbReference type="EMBL" id="BTSX01000003">
    <property type="protein sequence ID" value="GMS88456.1"/>
    <property type="molecule type" value="Genomic_DNA"/>
</dbReference>
<evidence type="ECO:0000256" key="1">
    <source>
        <dbReference type="ARBA" id="ARBA00010456"/>
    </source>
</evidence>
<feature type="binding site" evidence="2">
    <location>
        <position position="205"/>
    </location>
    <ligand>
        <name>substrate</name>
    </ligand>
</feature>
<dbReference type="InterPro" id="IPR035994">
    <property type="entry name" value="Nucleoside_phosphorylase_sf"/>
</dbReference>
<protein>
    <recommendedName>
        <fullName evidence="3">Nucleoside phosphorylase domain-containing protein</fullName>
    </recommendedName>
</protein>
<dbReference type="AlphaFoldDB" id="A0AAV5SZ05"/>
<evidence type="ECO:0000313" key="4">
    <source>
        <dbReference type="EMBL" id="GMS88456.1"/>
    </source>
</evidence>
<dbReference type="Gene3D" id="3.40.50.1580">
    <property type="entry name" value="Nucleoside phosphorylase domain"/>
    <property type="match status" value="1"/>
</dbReference>
<proteinExistence type="inferred from homology"/>
<dbReference type="SUPFAM" id="SSF53167">
    <property type="entry name" value="Purine and uridine phosphorylases"/>
    <property type="match status" value="1"/>
</dbReference>
<evidence type="ECO:0000313" key="5">
    <source>
        <dbReference type="Proteomes" id="UP001432027"/>
    </source>
</evidence>
<evidence type="ECO:0000256" key="2">
    <source>
        <dbReference type="PIRSR" id="PIRSR610059-50"/>
    </source>
</evidence>
<feature type="domain" description="Nucleoside phosphorylase" evidence="3">
    <location>
        <begin position="46"/>
        <end position="289"/>
    </location>
</feature>
<dbReference type="Pfam" id="PF01048">
    <property type="entry name" value="PNP_UDP_1"/>
    <property type="match status" value="1"/>
</dbReference>
<dbReference type="NCBIfam" id="TIGR01719">
    <property type="entry name" value="euk_UDPppase"/>
    <property type="match status" value="1"/>
</dbReference>
<evidence type="ECO:0000259" key="3">
    <source>
        <dbReference type="Pfam" id="PF01048"/>
    </source>
</evidence>
<gene>
    <name evidence="4" type="ORF">PENTCL1PPCAC_10631</name>
</gene>
<dbReference type="PANTHER" id="PTHR43691">
    <property type="entry name" value="URIDINE PHOSPHORYLASE"/>
    <property type="match status" value="1"/>
</dbReference>
<dbReference type="InterPro" id="IPR010059">
    <property type="entry name" value="Uridine_phosphorylase_euk"/>
</dbReference>
<accession>A0AAV5SZ05</accession>
<dbReference type="GO" id="GO:0005829">
    <property type="term" value="C:cytosol"/>
    <property type="evidence" value="ECO:0007669"/>
    <property type="project" value="TreeGrafter"/>
</dbReference>
<reference evidence="4" key="1">
    <citation type="submission" date="2023-10" db="EMBL/GenBank/DDBJ databases">
        <title>Genome assembly of Pristionchus species.</title>
        <authorList>
            <person name="Yoshida K."/>
            <person name="Sommer R.J."/>
        </authorList>
    </citation>
    <scope>NUCLEOTIDE SEQUENCE</scope>
    <source>
        <strain evidence="4">RS0144</strain>
    </source>
</reference>
<feature type="binding site" evidence="2">
    <location>
        <begin position="125"/>
        <end position="128"/>
    </location>
    <ligand>
        <name>phosphate</name>
        <dbReference type="ChEBI" id="CHEBI:43474"/>
    </ligand>
</feature>
<organism evidence="4 5">
    <name type="scientific">Pristionchus entomophagus</name>
    <dbReference type="NCBI Taxonomy" id="358040"/>
    <lineage>
        <taxon>Eukaryota</taxon>
        <taxon>Metazoa</taxon>
        <taxon>Ecdysozoa</taxon>
        <taxon>Nematoda</taxon>
        <taxon>Chromadorea</taxon>
        <taxon>Rhabditida</taxon>
        <taxon>Rhabditina</taxon>
        <taxon>Diplogasteromorpha</taxon>
        <taxon>Diplogasteroidea</taxon>
        <taxon>Neodiplogasteridae</taxon>
        <taxon>Pristionchus</taxon>
    </lineage>
</organism>
<dbReference type="CDD" id="cd17763">
    <property type="entry name" value="UP_hUPP-like"/>
    <property type="match status" value="1"/>
</dbReference>
<feature type="binding site" evidence="2">
    <location>
        <position position="203"/>
    </location>
    <ligand>
        <name>substrate</name>
    </ligand>
</feature>
<feature type="non-terminal residue" evidence="4">
    <location>
        <position position="1"/>
    </location>
</feature>
<dbReference type="InterPro" id="IPR000845">
    <property type="entry name" value="Nucleoside_phosphorylase_d"/>
</dbReference>
<dbReference type="Proteomes" id="UP001432027">
    <property type="component" value="Unassembled WGS sequence"/>
</dbReference>
<comment type="similarity">
    <text evidence="1">Belongs to the PNP/UDP phosphorylase family.</text>
</comment>
<feature type="binding site" evidence="2">
    <location>
        <position position="81"/>
    </location>
    <ligand>
        <name>phosphate</name>
        <dbReference type="ChEBI" id="CHEBI:43474"/>
    </ligand>
</feature>
<dbReference type="PANTHER" id="PTHR43691:SF11">
    <property type="entry name" value="FI09636P-RELATED"/>
    <property type="match status" value="1"/>
</dbReference>
<keyword evidence="5" id="KW-1185">Reference proteome</keyword>
<dbReference type="GO" id="GO:0006218">
    <property type="term" value="P:uridine catabolic process"/>
    <property type="evidence" value="ECO:0007669"/>
    <property type="project" value="TreeGrafter"/>
</dbReference>
<dbReference type="GO" id="GO:0004850">
    <property type="term" value="F:uridine phosphorylase activity"/>
    <property type="evidence" value="ECO:0007669"/>
    <property type="project" value="InterPro"/>
</dbReference>
<sequence length="295" mass="32683">QMALTPCPSTLHSANSALNLNQDDFLYHFGLSRTSVDLEKLFGDVKFVCCGGSPTRFEHYAKEFSKESGLPVSANLSRSDRFVIYKTGPVLWINHGMGAPSLSIMMVETLKLIHYARATDVTFIRLGTSGGVGVTPGSVVVTSAPVNGELNEEHVQFIAGKKVTREARLDSRLQQDLLAMGEELSLPVVSGKTLCADDFYEGQMRLDGYFCDYSSNDKFAFLRQLHEMGVRNIEMESTCFSSFTCRAGIPAAIVCVTLLNRMDGDQVTLTKEDYLDFETRPFKLVTAFIRQQLSI</sequence>
<dbReference type="GO" id="GO:0009166">
    <property type="term" value="P:nucleotide catabolic process"/>
    <property type="evidence" value="ECO:0007669"/>
    <property type="project" value="InterPro"/>
</dbReference>
<name>A0AAV5SZ05_9BILA</name>
<comment type="caution">
    <text evidence="4">The sequence shown here is derived from an EMBL/GenBank/DDBJ whole genome shotgun (WGS) entry which is preliminary data.</text>
</comment>